<dbReference type="eggNOG" id="ENOG502QS59">
    <property type="taxonomic scope" value="Eukaryota"/>
</dbReference>
<keyword evidence="4" id="KW-1185">Reference proteome</keyword>
<keyword evidence="2" id="KW-0472">Membrane</keyword>
<reference evidence="4" key="1">
    <citation type="journal article" date="2005" name="Nature">
        <title>Sequencing of Aspergillus nidulans and comparative analysis with A. fumigatus and A. oryzae.</title>
        <authorList>
            <person name="Galagan J.E."/>
            <person name="Calvo S.E."/>
            <person name="Cuomo C."/>
            <person name="Ma L.J."/>
            <person name="Wortman J.R."/>
            <person name="Batzoglou S."/>
            <person name="Lee S.I."/>
            <person name="Basturkmen M."/>
            <person name="Spevak C.C."/>
            <person name="Clutterbuck J."/>
            <person name="Kapitonov V."/>
            <person name="Jurka J."/>
            <person name="Scazzocchio C."/>
            <person name="Farman M."/>
            <person name="Butler J."/>
            <person name="Purcell S."/>
            <person name="Harris S."/>
            <person name="Braus G.H."/>
            <person name="Draht O."/>
            <person name="Busch S."/>
            <person name="D'Enfert C."/>
            <person name="Bouchier C."/>
            <person name="Goldman G.H."/>
            <person name="Bell-Pedersen D."/>
            <person name="Griffiths-Jones S."/>
            <person name="Doonan J.H."/>
            <person name="Yu J."/>
            <person name="Vienken K."/>
            <person name="Pain A."/>
            <person name="Freitag M."/>
            <person name="Selker E.U."/>
            <person name="Archer D.B."/>
            <person name="Penalva M.A."/>
            <person name="Oakley B.R."/>
            <person name="Momany M."/>
            <person name="Tanaka T."/>
            <person name="Kumagai T."/>
            <person name="Asai K."/>
            <person name="Machida M."/>
            <person name="Nierman W.C."/>
            <person name="Denning D.W."/>
            <person name="Caddick M."/>
            <person name="Hynes M."/>
            <person name="Paoletti M."/>
            <person name="Fischer R."/>
            <person name="Miller B."/>
            <person name="Dyer P."/>
            <person name="Sachs M.S."/>
            <person name="Osmani S.A."/>
            <person name="Birren B.W."/>
        </authorList>
    </citation>
    <scope>NUCLEOTIDE SEQUENCE [LARGE SCALE GENOMIC DNA]</scope>
    <source>
        <strain evidence="4">FGSC A4 / ATCC 38163 / CBS 112.46 / NRRL 194 / M139</strain>
    </source>
</reference>
<dbReference type="KEGG" id="ani:ANIA_08147"/>
<evidence type="ECO:0000256" key="1">
    <source>
        <dbReference type="SAM" id="MobiDB-lite"/>
    </source>
</evidence>
<dbReference type="AlphaFoldDB" id="Q5AU83"/>
<dbReference type="RefSeq" id="XP_681416.1">
    <property type="nucleotide sequence ID" value="XM_676324.1"/>
</dbReference>
<dbReference type="Pfam" id="PF11696">
    <property type="entry name" value="DUF3292"/>
    <property type="match status" value="2"/>
</dbReference>
<protein>
    <submittedName>
        <fullName evidence="3">Uncharacterized protein</fullName>
    </submittedName>
</protein>
<accession>Q5AU83</accession>
<evidence type="ECO:0000256" key="2">
    <source>
        <dbReference type="SAM" id="Phobius"/>
    </source>
</evidence>
<dbReference type="VEuPathDB" id="FungiDB:AN8147"/>
<organism evidence="3 4">
    <name type="scientific">Emericella nidulans (strain FGSC A4 / ATCC 38163 / CBS 112.46 / NRRL 194 / M139)</name>
    <name type="common">Aspergillus nidulans</name>
    <dbReference type="NCBI Taxonomy" id="227321"/>
    <lineage>
        <taxon>Eukaryota</taxon>
        <taxon>Fungi</taxon>
        <taxon>Dikarya</taxon>
        <taxon>Ascomycota</taxon>
        <taxon>Pezizomycotina</taxon>
        <taxon>Eurotiomycetes</taxon>
        <taxon>Eurotiomycetidae</taxon>
        <taxon>Eurotiales</taxon>
        <taxon>Aspergillaceae</taxon>
        <taxon>Aspergillus</taxon>
        <taxon>Aspergillus subgen. Nidulantes</taxon>
    </lineage>
</organism>
<feature type="region of interest" description="Disordered" evidence="1">
    <location>
        <begin position="132"/>
        <end position="151"/>
    </location>
</feature>
<dbReference type="GeneID" id="2869309"/>
<dbReference type="Proteomes" id="UP000000560">
    <property type="component" value="Chromosome II"/>
</dbReference>
<dbReference type="InterPro" id="IPR021709">
    <property type="entry name" value="DUF3292"/>
</dbReference>
<feature type="transmembrane region" description="Helical" evidence="2">
    <location>
        <begin position="93"/>
        <end position="120"/>
    </location>
</feature>
<evidence type="ECO:0000313" key="3">
    <source>
        <dbReference type="EMBL" id="CBF73978.1"/>
    </source>
</evidence>
<dbReference type="OMA" id="DAQFWES"/>
<dbReference type="EMBL" id="BN001302">
    <property type="protein sequence ID" value="CBF73978.1"/>
    <property type="molecule type" value="Genomic_DNA"/>
</dbReference>
<evidence type="ECO:0000313" key="4">
    <source>
        <dbReference type="Proteomes" id="UP000000560"/>
    </source>
</evidence>
<sequence length="606" mass="66322">MTQPEDPLTPGLSNNDLWRLIRRFDKQVSHVEAIPCTDSHQLDLNRAADEQFPASKLQKTIERFYVSVLVKVGLFISHVNHLRSWDDPRRTGVFGAVYLIAWLCDFIIPLLSSILLAMIFSPSIRSSLFPPIPESELQTQGQPSSREESTLHVHVPPVNEGEAEDEAADLVNGIKSSIQQDAQEAIGIPPGIDGLEPEVVVASDTASADEPGKAKTSPAIRITLCVISDITDLCERFSNLLSPTPPFSLIAPRLQLAAILMLIFLASLSVSSHLIVKTSSLAIGFGFFGDPVLSRAMDFLNTKIPNWKTYLDIEKTLLKGVPTDAQLTLTLLRIGELNSSPLPVPPRSDSASSPEQSPLKLFRRKSSKTVETGSDASDAVESNKSQTETGTVSSEGESTKKSKAKKWLRILKFARRAITTAIKGHVAYNRAMGLTGAGSRYYAKSLLSAALDRNLTFQHLSVLALGPPSSHHLHGGPFTFEAKFERKRGTAVLDFSDNEHPILYFTSKNAAKIQDDLRIDSQKGENVLFRVPVADIRELRKTEGLGWKGKLIVQLAAGGEGSTEGLVVLVKDEDGVERSYHLTGVRGRNVLFNRLVAGGGQCWEMY</sequence>
<name>Q5AU83_EMENI</name>
<gene>
    <name evidence="3" type="ORF">ANIA_08147</name>
</gene>
<accession>C8V6V5</accession>
<dbReference type="PANTHER" id="PTHR38694:SF2">
    <property type="match status" value="1"/>
</dbReference>
<dbReference type="OrthoDB" id="1708389at2759"/>
<feature type="region of interest" description="Disordered" evidence="1">
    <location>
        <begin position="342"/>
        <end position="400"/>
    </location>
</feature>
<feature type="compositionally biased region" description="Polar residues" evidence="1">
    <location>
        <begin position="369"/>
        <end position="396"/>
    </location>
</feature>
<dbReference type="HOGENOM" id="CLU_025989_0_0_1"/>
<proteinExistence type="predicted"/>
<dbReference type="InParanoid" id="Q5AU83"/>
<keyword evidence="2" id="KW-1133">Transmembrane helix</keyword>
<dbReference type="PANTHER" id="PTHR38694">
    <property type="entry name" value="CONSERVED EXPRESSED PROTEIN"/>
    <property type="match status" value="1"/>
</dbReference>
<reference evidence="4" key="2">
    <citation type="journal article" date="2009" name="Fungal Genet. Biol.">
        <title>The 2008 update of the Aspergillus nidulans genome annotation: a community effort.</title>
        <authorList>
            <person name="Wortman J.R."/>
            <person name="Gilsenan J.M."/>
            <person name="Joardar V."/>
            <person name="Deegan J."/>
            <person name="Clutterbuck J."/>
            <person name="Andersen M.R."/>
            <person name="Archer D."/>
            <person name="Bencina M."/>
            <person name="Braus G."/>
            <person name="Coutinho P."/>
            <person name="von Dohren H."/>
            <person name="Doonan J."/>
            <person name="Driessen A.J."/>
            <person name="Durek P."/>
            <person name="Espeso E."/>
            <person name="Fekete E."/>
            <person name="Flipphi M."/>
            <person name="Estrada C.G."/>
            <person name="Geysens S."/>
            <person name="Goldman G."/>
            <person name="de Groot P.W."/>
            <person name="Hansen K."/>
            <person name="Harris S.D."/>
            <person name="Heinekamp T."/>
            <person name="Helmstaedt K."/>
            <person name="Henrissat B."/>
            <person name="Hofmann G."/>
            <person name="Homan T."/>
            <person name="Horio T."/>
            <person name="Horiuchi H."/>
            <person name="James S."/>
            <person name="Jones M."/>
            <person name="Karaffa L."/>
            <person name="Karanyi Z."/>
            <person name="Kato M."/>
            <person name="Keller N."/>
            <person name="Kelly D.E."/>
            <person name="Kiel J.A."/>
            <person name="Kim J.M."/>
            <person name="van der Klei I.J."/>
            <person name="Klis F.M."/>
            <person name="Kovalchuk A."/>
            <person name="Krasevec N."/>
            <person name="Kubicek C.P."/>
            <person name="Liu B."/>
            <person name="Maccabe A."/>
            <person name="Meyer V."/>
            <person name="Mirabito P."/>
            <person name="Miskei M."/>
            <person name="Mos M."/>
            <person name="Mullins J."/>
            <person name="Nelson D.R."/>
            <person name="Nielsen J."/>
            <person name="Oakley B.R."/>
            <person name="Osmani S.A."/>
            <person name="Pakula T."/>
            <person name="Paszewski A."/>
            <person name="Paulsen I."/>
            <person name="Pilsyk S."/>
            <person name="Pocsi I."/>
            <person name="Punt P.J."/>
            <person name="Ram A.F."/>
            <person name="Ren Q."/>
            <person name="Robellet X."/>
            <person name="Robson G."/>
            <person name="Seiboth B."/>
            <person name="van Solingen P."/>
            <person name="Specht T."/>
            <person name="Sun J."/>
            <person name="Taheri-Talesh N."/>
            <person name="Takeshita N."/>
            <person name="Ussery D."/>
            <person name="vanKuyk P.A."/>
            <person name="Visser H."/>
            <person name="van de Vondervoort P.J."/>
            <person name="de Vries R.P."/>
            <person name="Walton J."/>
            <person name="Xiang X."/>
            <person name="Xiong Y."/>
            <person name="Zeng A.P."/>
            <person name="Brandt B.W."/>
            <person name="Cornell M.J."/>
            <person name="van den Hondel C.A."/>
            <person name="Visser J."/>
            <person name="Oliver S.G."/>
            <person name="Turner G."/>
        </authorList>
    </citation>
    <scope>GENOME REANNOTATION</scope>
    <source>
        <strain evidence="4">FGSC A4 / ATCC 38163 / CBS 112.46 / NRRL 194 / M139</strain>
    </source>
</reference>
<keyword evidence="2" id="KW-0812">Transmembrane</keyword>